<dbReference type="AlphaFoldDB" id="A0A9P0MAS5"/>
<protein>
    <submittedName>
        <fullName evidence="2">Uncharacterized protein</fullName>
    </submittedName>
</protein>
<accession>A0A9P0MAS5</accession>
<keyword evidence="1" id="KW-0472">Membrane</keyword>
<comment type="caution">
    <text evidence="2">The sequence shown here is derived from an EMBL/GenBank/DDBJ whole genome shotgun (WGS) entry which is preliminary data.</text>
</comment>
<reference evidence="2" key="1">
    <citation type="submission" date="2022-03" db="EMBL/GenBank/DDBJ databases">
        <authorList>
            <person name="Sayadi A."/>
        </authorList>
    </citation>
    <scope>NUCLEOTIDE SEQUENCE</scope>
</reference>
<sequence length="110" mass="12684">MYRLPTDTTNDMLRVRSVLIARVTQALFRAGKLRLRCTAFVDEVYKESDDREIQEDAPQLALIMVSTSRSYNGTNIATSILHSKLLTAILLIIEITYWSWTRNTNSMDNR</sequence>
<dbReference type="Proteomes" id="UP001152888">
    <property type="component" value="Unassembled WGS sequence"/>
</dbReference>
<keyword evidence="1" id="KW-1133">Transmembrane helix</keyword>
<organism evidence="2 3">
    <name type="scientific">Acanthoscelides obtectus</name>
    <name type="common">Bean weevil</name>
    <name type="synonym">Bruchus obtectus</name>
    <dbReference type="NCBI Taxonomy" id="200917"/>
    <lineage>
        <taxon>Eukaryota</taxon>
        <taxon>Metazoa</taxon>
        <taxon>Ecdysozoa</taxon>
        <taxon>Arthropoda</taxon>
        <taxon>Hexapoda</taxon>
        <taxon>Insecta</taxon>
        <taxon>Pterygota</taxon>
        <taxon>Neoptera</taxon>
        <taxon>Endopterygota</taxon>
        <taxon>Coleoptera</taxon>
        <taxon>Polyphaga</taxon>
        <taxon>Cucujiformia</taxon>
        <taxon>Chrysomeloidea</taxon>
        <taxon>Chrysomelidae</taxon>
        <taxon>Bruchinae</taxon>
        <taxon>Bruchini</taxon>
        <taxon>Acanthoscelides</taxon>
    </lineage>
</organism>
<proteinExistence type="predicted"/>
<evidence type="ECO:0000313" key="3">
    <source>
        <dbReference type="Proteomes" id="UP001152888"/>
    </source>
</evidence>
<gene>
    <name evidence="2" type="ORF">ACAOBT_LOCUS30562</name>
</gene>
<evidence type="ECO:0000256" key="1">
    <source>
        <dbReference type="SAM" id="Phobius"/>
    </source>
</evidence>
<dbReference type="EMBL" id="CAKOFQ010007845">
    <property type="protein sequence ID" value="CAH2009000.1"/>
    <property type="molecule type" value="Genomic_DNA"/>
</dbReference>
<keyword evidence="1" id="KW-0812">Transmembrane</keyword>
<dbReference type="OrthoDB" id="6351205at2759"/>
<evidence type="ECO:0000313" key="2">
    <source>
        <dbReference type="EMBL" id="CAH2009000.1"/>
    </source>
</evidence>
<keyword evidence="3" id="KW-1185">Reference proteome</keyword>
<name>A0A9P0MAS5_ACAOB</name>
<feature type="transmembrane region" description="Helical" evidence="1">
    <location>
        <begin position="80"/>
        <end position="100"/>
    </location>
</feature>